<dbReference type="STRING" id="1437603.GCA_000771525_00079"/>
<feature type="signal peptide" evidence="6">
    <location>
        <begin position="1"/>
        <end position="29"/>
    </location>
</feature>
<dbReference type="Gene3D" id="3.40.50.1980">
    <property type="entry name" value="Nitrogenase molybdenum iron protein domain"/>
    <property type="match status" value="1"/>
</dbReference>
<dbReference type="RefSeq" id="WP_161786301.1">
    <property type="nucleotide sequence ID" value="NZ_JDUO01000001.1"/>
</dbReference>
<keyword evidence="8" id="KW-1185">Reference proteome</keyword>
<name>A0A087CAN2_9BIFI</name>
<keyword evidence="3" id="KW-0479">Metal-binding</keyword>
<evidence type="ECO:0000256" key="5">
    <source>
        <dbReference type="SAM" id="MobiDB-lite"/>
    </source>
</evidence>
<dbReference type="GeneID" id="93093646"/>
<protein>
    <submittedName>
        <fullName evidence="7">Zinc-binding lipo protein</fullName>
    </submittedName>
</protein>
<dbReference type="SUPFAM" id="SSF53807">
    <property type="entry name" value="Helical backbone' metal receptor"/>
    <property type="match status" value="1"/>
</dbReference>
<dbReference type="EMBL" id="JGZE01000001">
    <property type="protein sequence ID" value="KFI80332.1"/>
    <property type="molecule type" value="Genomic_DNA"/>
</dbReference>
<evidence type="ECO:0000313" key="7">
    <source>
        <dbReference type="EMBL" id="KFI80332.1"/>
    </source>
</evidence>
<organism evidence="7 8">
    <name type="scientific">Bifidobacterium mongoliense DSM 21395</name>
    <dbReference type="NCBI Taxonomy" id="1437603"/>
    <lineage>
        <taxon>Bacteria</taxon>
        <taxon>Bacillati</taxon>
        <taxon>Actinomycetota</taxon>
        <taxon>Actinomycetes</taxon>
        <taxon>Bifidobacteriales</taxon>
        <taxon>Bifidobacteriaceae</taxon>
        <taxon>Bifidobacterium</taxon>
    </lineage>
</organism>
<reference evidence="7 8" key="1">
    <citation type="submission" date="2014-03" db="EMBL/GenBank/DDBJ databases">
        <title>Genomics of Bifidobacteria.</title>
        <authorList>
            <person name="Ventura M."/>
            <person name="Milani C."/>
            <person name="Lugli G.A."/>
        </authorList>
    </citation>
    <scope>NUCLEOTIDE SEQUENCE [LARGE SCALE GENOMIC DNA]</scope>
    <source>
        <strain evidence="7 8">DSM 21395</strain>
    </source>
</reference>
<feature type="region of interest" description="Disordered" evidence="5">
    <location>
        <begin position="261"/>
        <end position="290"/>
    </location>
</feature>
<evidence type="ECO:0000256" key="4">
    <source>
        <dbReference type="ARBA" id="ARBA00022729"/>
    </source>
</evidence>
<dbReference type="InterPro" id="IPR050492">
    <property type="entry name" value="Bact_metal-bind_prot9"/>
</dbReference>
<dbReference type="GO" id="GO:0046872">
    <property type="term" value="F:metal ion binding"/>
    <property type="evidence" value="ECO:0007669"/>
    <property type="project" value="UniProtKB-KW"/>
</dbReference>
<proteinExistence type="predicted"/>
<dbReference type="eggNOG" id="COG0803">
    <property type="taxonomic scope" value="Bacteria"/>
</dbReference>
<feature type="region of interest" description="Disordered" evidence="5">
    <location>
        <begin position="333"/>
        <end position="371"/>
    </location>
</feature>
<evidence type="ECO:0000313" key="8">
    <source>
        <dbReference type="Proteomes" id="UP000029082"/>
    </source>
</evidence>
<dbReference type="GO" id="GO:0030313">
    <property type="term" value="C:cell envelope"/>
    <property type="evidence" value="ECO:0007669"/>
    <property type="project" value="UniProtKB-SubCell"/>
</dbReference>
<dbReference type="GO" id="GO:0030001">
    <property type="term" value="P:metal ion transport"/>
    <property type="evidence" value="ECO:0007669"/>
    <property type="project" value="InterPro"/>
</dbReference>
<feature type="compositionally biased region" description="Basic and acidic residues" evidence="5">
    <location>
        <begin position="275"/>
        <end position="290"/>
    </location>
</feature>
<accession>A0A087CAN2</accession>
<evidence type="ECO:0000256" key="6">
    <source>
        <dbReference type="SAM" id="SignalP"/>
    </source>
</evidence>
<feature type="compositionally biased region" description="Low complexity" evidence="5">
    <location>
        <begin position="261"/>
        <end position="271"/>
    </location>
</feature>
<gene>
    <name evidence="7" type="ORF">BMON_0205</name>
</gene>
<dbReference type="InterPro" id="IPR006127">
    <property type="entry name" value="ZnuA-like"/>
</dbReference>
<keyword evidence="4 6" id="KW-0732">Signal</keyword>
<comment type="caution">
    <text evidence="7">The sequence shown here is derived from an EMBL/GenBank/DDBJ whole genome shotgun (WGS) entry which is preliminary data.</text>
</comment>
<dbReference type="AlphaFoldDB" id="A0A087CAN2"/>
<evidence type="ECO:0000256" key="1">
    <source>
        <dbReference type="ARBA" id="ARBA00004196"/>
    </source>
</evidence>
<comment type="subcellular location">
    <subcellularLocation>
        <location evidence="1">Cell envelope</location>
    </subcellularLocation>
</comment>
<dbReference type="OrthoDB" id="5296019at2"/>
<dbReference type="PROSITE" id="PS51257">
    <property type="entry name" value="PROKAR_LIPOPROTEIN"/>
    <property type="match status" value="1"/>
</dbReference>
<feature type="compositionally biased region" description="Polar residues" evidence="5">
    <location>
        <begin position="357"/>
        <end position="371"/>
    </location>
</feature>
<evidence type="ECO:0000256" key="3">
    <source>
        <dbReference type="ARBA" id="ARBA00022723"/>
    </source>
</evidence>
<evidence type="ECO:0000256" key="2">
    <source>
        <dbReference type="ARBA" id="ARBA00022448"/>
    </source>
</evidence>
<dbReference type="Proteomes" id="UP000029082">
    <property type="component" value="Unassembled WGS sequence"/>
</dbReference>
<dbReference type="PANTHER" id="PTHR42953">
    <property type="entry name" value="HIGH-AFFINITY ZINC UPTAKE SYSTEM PROTEIN ZNUA-RELATED"/>
    <property type="match status" value="1"/>
</dbReference>
<dbReference type="Pfam" id="PF01297">
    <property type="entry name" value="ZnuA"/>
    <property type="match status" value="1"/>
</dbReference>
<dbReference type="PANTHER" id="PTHR42953:SF1">
    <property type="entry name" value="METAL-BINDING PROTEIN HI_0362-RELATED"/>
    <property type="match status" value="1"/>
</dbReference>
<sequence>MVRHYRKALRRLIAAATAAGTLVSLSACQSPSSRPSPMASPTTDSGPILVASSLKQWGALAQTIGGSDVSVTSVFDGASSQARNFEPSTHDVDALRKATVVVSNGAGYDPWAAANLSKGAQSVSAAEAVGALDGDNPYLWFSKDARGSVASELTEVFSKLRPAKKRQFTARLGAWRADEAALATRMKKAAAKRTGSTYASDGTVGYYLMSDMGFKDLTPRGYAQATLAGGSSGSADLEDFQHLLQHHQVTLFVTSADAAAGTDPAATDGAGSEQGDTHTDAADQSHSGDDASKTLLTAASQGGVPVFRLSAAMPPRFTDLTAWMSDIVSGIGTTLPTDKAAGDQGNDGRQGDPSPSPTEATPHSTATSRTP</sequence>
<feature type="chain" id="PRO_5038683195" evidence="6">
    <location>
        <begin position="30"/>
        <end position="371"/>
    </location>
</feature>
<keyword evidence="2" id="KW-0813">Transport</keyword>